<evidence type="ECO:0000313" key="3">
    <source>
        <dbReference type="Proteomes" id="UP000292082"/>
    </source>
</evidence>
<name>A0A4V2K7P1_9APHY</name>
<sequence length="329" mass="34348">MITGVLSEAEAGTPSLCVVPSGLGVRALLRPTPSPLRASTCDPSRPVREREGSRDPRMDSSSITFPRSRGLWVAWSATCPLPPQLTRGTRKAHEQTMRWTSEGGGRAARLPSTSLIAPLSSHPFLAAGVATPIASSSFRAEIVVFRGAVIPSSTASSCVDPSRMDVTVASTPAINAGGDFTFMRMPAFRTLPSPDMETDVLNAVPMTLSAVWHTWLAQASGLTNSHSDVWATATQRRYSQPSSVFYAGATTRQGSPSSCALSQPTPSCTLPTNLAIPGVSPVVRSSEGTSTLARVTTATQSSISSGSQSADVRTSSCASNPVLGGACRL</sequence>
<dbReference type="Proteomes" id="UP000292082">
    <property type="component" value="Unassembled WGS sequence"/>
</dbReference>
<evidence type="ECO:0000256" key="1">
    <source>
        <dbReference type="SAM" id="MobiDB-lite"/>
    </source>
</evidence>
<proteinExistence type="predicted"/>
<evidence type="ECO:0000313" key="2">
    <source>
        <dbReference type="EMBL" id="TBU56678.1"/>
    </source>
</evidence>
<gene>
    <name evidence="2" type="ORF">BD310DRAFT_599673</name>
</gene>
<reference evidence="2 3" key="1">
    <citation type="submission" date="2019-01" db="EMBL/GenBank/DDBJ databases">
        <title>Draft genome sequences of three monokaryotic isolates of the white-rot basidiomycete fungus Dichomitus squalens.</title>
        <authorList>
            <consortium name="DOE Joint Genome Institute"/>
            <person name="Lopez S.C."/>
            <person name="Andreopoulos B."/>
            <person name="Pangilinan J."/>
            <person name="Lipzen A."/>
            <person name="Riley R."/>
            <person name="Ahrendt S."/>
            <person name="Ng V."/>
            <person name="Barry K."/>
            <person name="Daum C."/>
            <person name="Grigoriev I.V."/>
            <person name="Hilden K.S."/>
            <person name="Makela M.R."/>
            <person name="de Vries R.P."/>
        </authorList>
    </citation>
    <scope>NUCLEOTIDE SEQUENCE [LARGE SCALE GENOMIC DNA]</scope>
    <source>
        <strain evidence="2 3">CBS 464.89</strain>
    </source>
</reference>
<dbReference type="EMBL" id="ML145147">
    <property type="protein sequence ID" value="TBU56678.1"/>
    <property type="molecule type" value="Genomic_DNA"/>
</dbReference>
<feature type="region of interest" description="Disordered" evidence="1">
    <location>
        <begin position="30"/>
        <end position="63"/>
    </location>
</feature>
<organism evidence="2 3">
    <name type="scientific">Dichomitus squalens</name>
    <dbReference type="NCBI Taxonomy" id="114155"/>
    <lineage>
        <taxon>Eukaryota</taxon>
        <taxon>Fungi</taxon>
        <taxon>Dikarya</taxon>
        <taxon>Basidiomycota</taxon>
        <taxon>Agaricomycotina</taxon>
        <taxon>Agaricomycetes</taxon>
        <taxon>Polyporales</taxon>
        <taxon>Polyporaceae</taxon>
        <taxon>Dichomitus</taxon>
    </lineage>
</organism>
<accession>A0A4V2K7P1</accession>
<protein>
    <submittedName>
        <fullName evidence="2">Uncharacterized protein</fullName>
    </submittedName>
</protein>
<feature type="compositionally biased region" description="Basic and acidic residues" evidence="1">
    <location>
        <begin position="45"/>
        <end position="58"/>
    </location>
</feature>
<keyword evidence="3" id="KW-1185">Reference proteome</keyword>
<dbReference type="AlphaFoldDB" id="A0A4V2K7P1"/>